<evidence type="ECO:0000313" key="4">
    <source>
        <dbReference type="Proteomes" id="UP000054301"/>
    </source>
</evidence>
<keyword evidence="1" id="KW-1133">Transmembrane helix</keyword>
<evidence type="ECO:0000256" key="1">
    <source>
        <dbReference type="SAM" id="Phobius"/>
    </source>
</evidence>
<sequence length="373" mass="41904">MTKIATALFILQRHPEVLERLVTVTRDAIVSITPQAKKQSGYRNPPHWLETDGVTIQLQAKEEVSGWDLFHALLLSSANDAANVLAVACCGSVAKCMEQINLFLSELGCKHTHFNNPHGLHHPNHYTTARDLATIMHHALQETKFQQVIKTTHYTMAATNLSAERSLTTTNKLMLPGSMYYYPAALGGKTGTTKSAGKNLVMAAQKNNRKIITVTTGYSGPVGELYQDVIALCEALFHEPLLRKYLISPKESYTLKIKNLGNITIPLSEGVYYDFYASEKDPMLSVSFLPTTQPLPIHRDELLGEWVFCQGEKHVLSKPLYAPYTITPTFLQKLNQLSIRILTSYRTYILLALGILYTSRKTRSRRRRSSMYS</sequence>
<dbReference type="InterPro" id="IPR001967">
    <property type="entry name" value="Peptidase_S11_N"/>
</dbReference>
<feature type="domain" description="Peptidase S11 D-alanyl-D-alanine carboxypeptidase A N-terminal" evidence="2">
    <location>
        <begin position="1"/>
        <end position="217"/>
    </location>
</feature>
<accession>A0AA40PRV2</accession>
<dbReference type="Gene3D" id="3.40.710.10">
    <property type="entry name" value="DD-peptidase/beta-lactamase superfamily"/>
    <property type="match status" value="1"/>
</dbReference>
<name>A0AA40PRV2_9CHLA</name>
<keyword evidence="1" id="KW-0812">Transmembrane</keyword>
<dbReference type="AlphaFoldDB" id="A0AA40PRV2"/>
<evidence type="ECO:0000259" key="2">
    <source>
        <dbReference type="Pfam" id="PF00768"/>
    </source>
</evidence>
<evidence type="ECO:0000313" key="3">
    <source>
        <dbReference type="EMBL" id="KTF29131.1"/>
    </source>
</evidence>
<dbReference type="GO" id="GO:0006508">
    <property type="term" value="P:proteolysis"/>
    <property type="evidence" value="ECO:0007669"/>
    <property type="project" value="InterPro"/>
</dbReference>
<dbReference type="PANTHER" id="PTHR21581:SF26">
    <property type="entry name" value="D-ALANYL-D-ALANINE ENDOPEPTIDASE"/>
    <property type="match status" value="1"/>
</dbReference>
<keyword evidence="3" id="KW-0121">Carboxypeptidase</keyword>
<dbReference type="EMBL" id="LFRH01000001">
    <property type="protein sequence ID" value="KTF29131.1"/>
    <property type="molecule type" value="Genomic_DNA"/>
</dbReference>
<protein>
    <submittedName>
        <fullName evidence="3">D-alanyl-D-alanine carboxypeptidase family protein</fullName>
    </submittedName>
</protein>
<feature type="transmembrane region" description="Helical" evidence="1">
    <location>
        <begin position="337"/>
        <end position="358"/>
    </location>
</feature>
<keyword evidence="3" id="KW-0645">Protease</keyword>
<organism evidence="3 4">
    <name type="scientific">Chlamydia pecorum</name>
    <dbReference type="NCBI Taxonomy" id="85991"/>
    <lineage>
        <taxon>Bacteria</taxon>
        <taxon>Pseudomonadati</taxon>
        <taxon>Chlamydiota</taxon>
        <taxon>Chlamydiia</taxon>
        <taxon>Chlamydiales</taxon>
        <taxon>Chlamydiaceae</taxon>
        <taxon>Chlamydia/Chlamydophila group</taxon>
        <taxon>Chlamydia</taxon>
    </lineage>
</organism>
<keyword evidence="3" id="KW-0378">Hydrolase</keyword>
<dbReference type="Pfam" id="PF00768">
    <property type="entry name" value="Peptidase_S11"/>
    <property type="match status" value="1"/>
</dbReference>
<keyword evidence="1" id="KW-0472">Membrane</keyword>
<gene>
    <name evidence="3" type="ORF">cpL1_0342</name>
</gene>
<reference evidence="3 4" key="1">
    <citation type="submission" date="2015-06" db="EMBL/GenBank/DDBJ databases">
        <title>More than comparative genomics: Whole genome sequencing reveals elusive C. pecorum plasmid and re-evaluates genetic differences and phylogenetic relationships between C. pecorum from pig, cattle, sheep and koala hosts.</title>
        <authorList>
            <person name="Jelocnik M."/>
            <person name="Bachmann N.L."/>
            <person name="Kaltenboeck B."/>
            <person name="Waugh C."/>
            <person name="Woolford L."/>
            <person name="Speight N."/>
            <person name="Gillett A."/>
            <person name="Higgins D."/>
            <person name="Flanagan C."/>
            <person name="Myers G."/>
            <person name="Timms P."/>
            <person name="Polkinghorne A."/>
        </authorList>
    </citation>
    <scope>NUCLEOTIDE SEQUENCE [LARGE SCALE GENOMIC DNA]</scope>
    <source>
        <strain evidence="3 4">L1</strain>
    </source>
</reference>
<comment type="caution">
    <text evidence="3">The sequence shown here is derived from an EMBL/GenBank/DDBJ whole genome shotgun (WGS) entry which is preliminary data.</text>
</comment>
<dbReference type="GO" id="GO:0009002">
    <property type="term" value="F:serine-type D-Ala-D-Ala carboxypeptidase activity"/>
    <property type="evidence" value="ECO:0007669"/>
    <property type="project" value="InterPro"/>
</dbReference>
<proteinExistence type="predicted"/>
<dbReference type="SUPFAM" id="SSF56601">
    <property type="entry name" value="beta-lactamase/transpeptidase-like"/>
    <property type="match status" value="1"/>
</dbReference>
<dbReference type="Proteomes" id="UP000054301">
    <property type="component" value="Unassembled WGS sequence"/>
</dbReference>
<dbReference type="PANTHER" id="PTHR21581">
    <property type="entry name" value="D-ALANYL-D-ALANINE CARBOXYPEPTIDASE"/>
    <property type="match status" value="1"/>
</dbReference>
<dbReference type="InterPro" id="IPR012338">
    <property type="entry name" value="Beta-lactam/transpept-like"/>
</dbReference>